<comment type="caution">
    <text evidence="1">The sequence shown here is derived from an EMBL/GenBank/DDBJ whole genome shotgun (WGS) entry which is preliminary data.</text>
</comment>
<gene>
    <name evidence="1" type="ORF">CRG98_029400</name>
</gene>
<protein>
    <submittedName>
        <fullName evidence="1">Uncharacterized protein</fullName>
    </submittedName>
</protein>
<accession>A0A2I0J1V1</accession>
<reference evidence="1 2" key="1">
    <citation type="submission" date="2017-11" db="EMBL/GenBank/DDBJ databases">
        <title>De-novo sequencing of pomegranate (Punica granatum L.) genome.</title>
        <authorList>
            <person name="Akparov Z."/>
            <person name="Amiraslanov A."/>
            <person name="Hajiyeva S."/>
            <person name="Abbasov M."/>
            <person name="Kaur K."/>
            <person name="Hamwieh A."/>
            <person name="Solovyev V."/>
            <person name="Salamov A."/>
            <person name="Braich B."/>
            <person name="Kosarev P."/>
            <person name="Mahmoud A."/>
            <person name="Hajiyev E."/>
            <person name="Babayeva S."/>
            <person name="Izzatullayeva V."/>
            <person name="Mammadov A."/>
            <person name="Mammadov A."/>
            <person name="Sharifova S."/>
            <person name="Ojaghi J."/>
            <person name="Eynullazada K."/>
            <person name="Bayramov B."/>
            <person name="Abdulazimova A."/>
            <person name="Shahmuradov I."/>
        </authorList>
    </citation>
    <scope>NUCLEOTIDE SEQUENCE [LARGE SCALE GENOMIC DNA]</scope>
    <source>
        <strain evidence="2">cv. AG2017</strain>
        <tissue evidence="1">Leaf</tissue>
    </source>
</reference>
<proteinExistence type="predicted"/>
<sequence>MLLASGDHNDLGAPWNIRETLRKPHSRILRSPPAIDFGSRTTGQQFRTRQKARWDEQHVHFRTYFQHSRPLDPRSSKPQKQRLHELSGATGFPDVPFPPAISASHAITIQGFLTTLTLPREKVVTVQEPYNRAQPPSRLSLLIGFRCFSLFFLLSFQVCPGPCTFETIHERLDLSLRSPRNLTLLDVVIGVVVPTSFPPNCRGHYPCRPVESPDSLTTSPTLSLHPEAR</sequence>
<evidence type="ECO:0000313" key="2">
    <source>
        <dbReference type="Proteomes" id="UP000233551"/>
    </source>
</evidence>
<organism evidence="1 2">
    <name type="scientific">Punica granatum</name>
    <name type="common">Pomegranate</name>
    <dbReference type="NCBI Taxonomy" id="22663"/>
    <lineage>
        <taxon>Eukaryota</taxon>
        <taxon>Viridiplantae</taxon>
        <taxon>Streptophyta</taxon>
        <taxon>Embryophyta</taxon>
        <taxon>Tracheophyta</taxon>
        <taxon>Spermatophyta</taxon>
        <taxon>Magnoliopsida</taxon>
        <taxon>eudicotyledons</taxon>
        <taxon>Gunneridae</taxon>
        <taxon>Pentapetalae</taxon>
        <taxon>rosids</taxon>
        <taxon>malvids</taxon>
        <taxon>Myrtales</taxon>
        <taxon>Lythraceae</taxon>
        <taxon>Punica</taxon>
    </lineage>
</organism>
<dbReference type="EMBL" id="PGOL01002139">
    <property type="protein sequence ID" value="PKI50217.1"/>
    <property type="molecule type" value="Genomic_DNA"/>
</dbReference>
<name>A0A2I0J1V1_PUNGR</name>
<dbReference type="AlphaFoldDB" id="A0A2I0J1V1"/>
<dbReference type="Proteomes" id="UP000233551">
    <property type="component" value="Unassembled WGS sequence"/>
</dbReference>
<keyword evidence="2" id="KW-1185">Reference proteome</keyword>
<evidence type="ECO:0000313" key="1">
    <source>
        <dbReference type="EMBL" id="PKI50217.1"/>
    </source>
</evidence>